<evidence type="ECO:0000256" key="4">
    <source>
        <dbReference type="ARBA" id="ARBA00022448"/>
    </source>
</evidence>
<dbReference type="GO" id="GO:0015628">
    <property type="term" value="P:protein secretion by the type II secretion system"/>
    <property type="evidence" value="ECO:0007669"/>
    <property type="project" value="InterPro"/>
</dbReference>
<dbReference type="GO" id="GO:0005886">
    <property type="term" value="C:plasma membrane"/>
    <property type="evidence" value="ECO:0007669"/>
    <property type="project" value="UniProtKB-SubCell"/>
</dbReference>
<comment type="subcellular location">
    <subcellularLocation>
        <location evidence="1">Cell inner membrane</location>
    </subcellularLocation>
</comment>
<keyword evidence="9" id="KW-0472">Membrane</keyword>
<dbReference type="PATRIC" id="fig|33051.3.peg.33"/>
<evidence type="ECO:0000256" key="5">
    <source>
        <dbReference type="ARBA" id="ARBA00022475"/>
    </source>
</evidence>
<keyword evidence="8" id="KW-0653">Protein transport</keyword>
<evidence type="ECO:0000256" key="10">
    <source>
        <dbReference type="ARBA" id="ARBA00030772"/>
    </source>
</evidence>
<dbReference type="AlphaFoldDB" id="A0A147I6R4"/>
<reference evidence="11 12" key="1">
    <citation type="journal article" date="2016" name="Front. Microbiol.">
        <title>Genomic Resource of Rice Seed Associated Bacteria.</title>
        <authorList>
            <person name="Midha S."/>
            <person name="Bansal K."/>
            <person name="Sharma S."/>
            <person name="Kumar N."/>
            <person name="Patil P.P."/>
            <person name="Chaudhry V."/>
            <person name="Patil P.B."/>
        </authorList>
    </citation>
    <scope>NUCLEOTIDE SEQUENCE [LARGE SCALE GENOMIC DNA]</scope>
    <source>
        <strain evidence="11 12">NS319</strain>
    </source>
</reference>
<keyword evidence="5" id="KW-1003">Cell membrane</keyword>
<evidence type="ECO:0000256" key="6">
    <source>
        <dbReference type="ARBA" id="ARBA00022519"/>
    </source>
</evidence>
<gene>
    <name evidence="11" type="ORF">NS319_01890</name>
</gene>
<keyword evidence="6" id="KW-0997">Cell inner membrane</keyword>
<dbReference type="STRING" id="33051.SB4_07660"/>
<name>A0A147I6R4_9SPHN</name>
<evidence type="ECO:0000256" key="2">
    <source>
        <dbReference type="ARBA" id="ARBA00007208"/>
    </source>
</evidence>
<dbReference type="Pfam" id="PF01203">
    <property type="entry name" value="T2SSN"/>
    <property type="match status" value="1"/>
</dbReference>
<organism evidence="11 12">
    <name type="scientific">Sphingomonas sanguinis</name>
    <dbReference type="NCBI Taxonomy" id="33051"/>
    <lineage>
        <taxon>Bacteria</taxon>
        <taxon>Pseudomonadati</taxon>
        <taxon>Pseudomonadota</taxon>
        <taxon>Alphaproteobacteria</taxon>
        <taxon>Sphingomonadales</taxon>
        <taxon>Sphingomonadaceae</taxon>
        <taxon>Sphingomonas</taxon>
    </lineage>
</organism>
<evidence type="ECO:0000313" key="11">
    <source>
        <dbReference type="EMBL" id="KTT74552.1"/>
    </source>
</evidence>
<dbReference type="InterPro" id="IPR022792">
    <property type="entry name" value="T2SS_protein-GspN"/>
</dbReference>
<evidence type="ECO:0000313" key="12">
    <source>
        <dbReference type="Proteomes" id="UP000072867"/>
    </source>
</evidence>
<keyword evidence="4" id="KW-0813">Transport</keyword>
<evidence type="ECO:0000256" key="9">
    <source>
        <dbReference type="ARBA" id="ARBA00023136"/>
    </source>
</evidence>
<dbReference type="EMBL" id="LDTD01000010">
    <property type="protein sequence ID" value="KTT74552.1"/>
    <property type="molecule type" value="Genomic_DNA"/>
</dbReference>
<evidence type="ECO:0000256" key="3">
    <source>
        <dbReference type="ARBA" id="ARBA00021563"/>
    </source>
</evidence>
<evidence type="ECO:0000256" key="7">
    <source>
        <dbReference type="ARBA" id="ARBA00022692"/>
    </source>
</evidence>
<evidence type="ECO:0000256" key="8">
    <source>
        <dbReference type="ARBA" id="ARBA00022927"/>
    </source>
</evidence>
<evidence type="ECO:0000256" key="1">
    <source>
        <dbReference type="ARBA" id="ARBA00004533"/>
    </source>
</evidence>
<comment type="similarity">
    <text evidence="2">Belongs to the GSP N family.</text>
</comment>
<accession>A0A147I6R4</accession>
<dbReference type="GO" id="GO:0015627">
    <property type="term" value="C:type II protein secretion system complex"/>
    <property type="evidence" value="ECO:0007669"/>
    <property type="project" value="InterPro"/>
</dbReference>
<keyword evidence="7" id="KW-0812">Transmembrane</keyword>
<sequence length="241" mass="24680">MMRLRMTTRPPVLFAAMLVVALIVFLPMRLALGATGLADEGLSARRVGGTIWGGSMIEARFGDVALGDLRVSLSPLALLVGRAKLAFEGAGVDGRPIAGSASISRHAMGIDGVTASLPAATLFAPLPVTTLALEDVTVRFRDGVCEEAAGRVRATVVGEAGGLPLPPTMMGTARCEAGALLLPMAGQGGTEAVNLRIRPDGRYTADLVLTPSDPAAAAKLEQLGFVAGSGGGYRLSAQGRF</sequence>
<dbReference type="Proteomes" id="UP000072867">
    <property type="component" value="Unassembled WGS sequence"/>
</dbReference>
<proteinExistence type="inferred from homology"/>
<comment type="caution">
    <text evidence="11">The sequence shown here is derived from an EMBL/GenBank/DDBJ whole genome shotgun (WGS) entry which is preliminary data.</text>
</comment>
<protein>
    <recommendedName>
        <fullName evidence="3">Type II secretion system protein N</fullName>
    </recommendedName>
    <alternativeName>
        <fullName evidence="10">General secretion pathway protein N</fullName>
    </alternativeName>
</protein>